<evidence type="ECO:0000313" key="2">
    <source>
        <dbReference type="Proteomes" id="UP000682134"/>
    </source>
</evidence>
<reference evidence="1" key="1">
    <citation type="submission" date="2021-04" db="EMBL/GenBank/DDBJ databases">
        <title>Genome seq and assembly of Bacillus sp.</title>
        <authorList>
            <person name="Chhetri G."/>
        </authorList>
    </citation>
    <scope>NUCLEOTIDE SEQUENCE</scope>
    <source>
        <strain evidence="1">RG28</strain>
    </source>
</reference>
<organism evidence="1 2">
    <name type="scientific">Gottfriedia endophytica</name>
    <dbReference type="NCBI Taxonomy" id="2820819"/>
    <lineage>
        <taxon>Bacteria</taxon>
        <taxon>Bacillati</taxon>
        <taxon>Bacillota</taxon>
        <taxon>Bacilli</taxon>
        <taxon>Bacillales</taxon>
        <taxon>Bacillaceae</taxon>
        <taxon>Gottfriedia</taxon>
    </lineage>
</organism>
<keyword evidence="2" id="KW-1185">Reference proteome</keyword>
<name>A0A940SK28_9BACI</name>
<dbReference type="EMBL" id="JAGIYQ010000005">
    <property type="protein sequence ID" value="MBP0725554.1"/>
    <property type="molecule type" value="Genomic_DNA"/>
</dbReference>
<gene>
    <name evidence="1" type="ORF">J5Y03_10175</name>
</gene>
<dbReference type="AlphaFoldDB" id="A0A940SK28"/>
<dbReference type="RefSeq" id="WP_209405217.1">
    <property type="nucleotide sequence ID" value="NZ_JAGIYQ010000005.1"/>
</dbReference>
<protein>
    <submittedName>
        <fullName evidence="1">Uncharacterized protein</fullName>
    </submittedName>
</protein>
<comment type="caution">
    <text evidence="1">The sequence shown here is derived from an EMBL/GenBank/DDBJ whole genome shotgun (WGS) entry which is preliminary data.</text>
</comment>
<dbReference type="Proteomes" id="UP000682134">
    <property type="component" value="Unassembled WGS sequence"/>
</dbReference>
<accession>A0A940SK28</accession>
<evidence type="ECO:0000313" key="1">
    <source>
        <dbReference type="EMBL" id="MBP0725554.1"/>
    </source>
</evidence>
<proteinExistence type="predicted"/>
<sequence>MSYKLKFCFPEQPEIVLMAFVSAKNENEAKDRFKIDYPNFVGCEILQVIPYKD</sequence>